<dbReference type="SUPFAM" id="SSF55811">
    <property type="entry name" value="Nudix"/>
    <property type="match status" value="1"/>
</dbReference>
<comment type="similarity">
    <text evidence="1 3">Belongs to the Nudix hydrolase family.</text>
</comment>
<feature type="domain" description="Nudix hydrolase" evidence="4">
    <location>
        <begin position="8"/>
        <end position="157"/>
    </location>
</feature>
<sequence>MPETEVVIRHTTASAVVLDGNGQVLLIQHRKSGLWLYPGGHVDANEDPASAAIRETREETGLAVTIITGPLFVHPAVRSHPVPFAIIEAPVKDDTTGPHHHIDMVYVCRPATAGKPLTAQLAEVDAVRWVPVTDVARLHTPTELPNLITAAASWAKDHW</sequence>
<dbReference type="PANTHER" id="PTHR43736">
    <property type="entry name" value="ADP-RIBOSE PYROPHOSPHATASE"/>
    <property type="match status" value="1"/>
</dbReference>
<dbReference type="CDD" id="cd03674">
    <property type="entry name" value="NUDIX_Hydrolase"/>
    <property type="match status" value="1"/>
</dbReference>
<keyword evidence="2 3" id="KW-0378">Hydrolase</keyword>
<dbReference type="PRINTS" id="PR00502">
    <property type="entry name" value="NUDIXFAMILY"/>
</dbReference>
<accession>A0ABT9MM30</accession>
<keyword evidence="6" id="KW-1185">Reference proteome</keyword>
<name>A0ABT9MM30_9ACTN</name>
<dbReference type="Pfam" id="PF00293">
    <property type="entry name" value="NUDIX"/>
    <property type="match status" value="1"/>
</dbReference>
<organism evidence="5 6">
    <name type="scientific">Catenuloplanes nepalensis</name>
    <dbReference type="NCBI Taxonomy" id="587533"/>
    <lineage>
        <taxon>Bacteria</taxon>
        <taxon>Bacillati</taxon>
        <taxon>Actinomycetota</taxon>
        <taxon>Actinomycetes</taxon>
        <taxon>Micromonosporales</taxon>
        <taxon>Micromonosporaceae</taxon>
        <taxon>Catenuloplanes</taxon>
    </lineage>
</organism>
<protein>
    <submittedName>
        <fullName evidence="5">8-oxo-dGTP pyrophosphatase MutT (NUDIX family)</fullName>
    </submittedName>
</protein>
<dbReference type="PANTHER" id="PTHR43736:SF1">
    <property type="entry name" value="DIHYDRONEOPTERIN TRIPHOSPHATE DIPHOSPHATASE"/>
    <property type="match status" value="1"/>
</dbReference>
<dbReference type="InterPro" id="IPR020084">
    <property type="entry name" value="NUDIX_hydrolase_CS"/>
</dbReference>
<dbReference type="EMBL" id="JAUSRA010000001">
    <property type="protein sequence ID" value="MDP9792474.1"/>
    <property type="molecule type" value="Genomic_DNA"/>
</dbReference>
<proteinExistence type="inferred from homology"/>
<evidence type="ECO:0000256" key="2">
    <source>
        <dbReference type="ARBA" id="ARBA00022801"/>
    </source>
</evidence>
<dbReference type="PROSITE" id="PS51462">
    <property type="entry name" value="NUDIX"/>
    <property type="match status" value="1"/>
</dbReference>
<reference evidence="5 6" key="1">
    <citation type="submission" date="2023-07" db="EMBL/GenBank/DDBJ databases">
        <title>Sequencing the genomes of 1000 actinobacteria strains.</title>
        <authorList>
            <person name="Klenk H.-P."/>
        </authorList>
    </citation>
    <scope>NUCLEOTIDE SEQUENCE [LARGE SCALE GENOMIC DNA]</scope>
    <source>
        <strain evidence="5 6">DSM 44710</strain>
    </source>
</reference>
<dbReference type="InterPro" id="IPR020476">
    <property type="entry name" value="Nudix_hydrolase"/>
</dbReference>
<evidence type="ECO:0000259" key="4">
    <source>
        <dbReference type="PROSITE" id="PS51462"/>
    </source>
</evidence>
<comment type="caution">
    <text evidence="5">The sequence shown here is derived from an EMBL/GenBank/DDBJ whole genome shotgun (WGS) entry which is preliminary data.</text>
</comment>
<evidence type="ECO:0000313" key="6">
    <source>
        <dbReference type="Proteomes" id="UP001240984"/>
    </source>
</evidence>
<gene>
    <name evidence="5" type="ORF">J2S43_000986</name>
</gene>
<dbReference type="Gene3D" id="3.90.79.10">
    <property type="entry name" value="Nucleoside Triphosphate Pyrophosphohydrolase"/>
    <property type="match status" value="1"/>
</dbReference>
<evidence type="ECO:0000256" key="3">
    <source>
        <dbReference type="RuleBase" id="RU003476"/>
    </source>
</evidence>
<evidence type="ECO:0000256" key="1">
    <source>
        <dbReference type="ARBA" id="ARBA00005582"/>
    </source>
</evidence>
<dbReference type="InterPro" id="IPR015797">
    <property type="entry name" value="NUDIX_hydrolase-like_dom_sf"/>
</dbReference>
<dbReference type="InterPro" id="IPR000086">
    <property type="entry name" value="NUDIX_hydrolase_dom"/>
</dbReference>
<dbReference type="Proteomes" id="UP001240984">
    <property type="component" value="Unassembled WGS sequence"/>
</dbReference>
<dbReference type="RefSeq" id="WP_306827355.1">
    <property type="nucleotide sequence ID" value="NZ_JAUSRA010000001.1"/>
</dbReference>
<dbReference type="PROSITE" id="PS00893">
    <property type="entry name" value="NUDIX_BOX"/>
    <property type="match status" value="1"/>
</dbReference>
<evidence type="ECO:0000313" key="5">
    <source>
        <dbReference type="EMBL" id="MDP9792474.1"/>
    </source>
</evidence>